<dbReference type="InterPro" id="IPR051919">
    <property type="entry name" value="W-dependent_AOR"/>
</dbReference>
<comment type="cofactor">
    <cofactor evidence="1">
        <name>[4Fe-4S] cluster</name>
        <dbReference type="ChEBI" id="CHEBI:49883"/>
    </cofactor>
</comment>
<evidence type="ECO:0000256" key="1">
    <source>
        <dbReference type="ARBA" id="ARBA00001966"/>
    </source>
</evidence>
<evidence type="ECO:0000256" key="7">
    <source>
        <dbReference type="ARBA" id="ARBA00023014"/>
    </source>
</evidence>
<evidence type="ECO:0000256" key="5">
    <source>
        <dbReference type="ARBA" id="ARBA00023002"/>
    </source>
</evidence>
<evidence type="ECO:0000256" key="4">
    <source>
        <dbReference type="ARBA" id="ARBA00022723"/>
    </source>
</evidence>
<keyword evidence="4" id="KW-0479">Metal-binding</keyword>
<proteinExistence type="inferred from homology"/>
<dbReference type="InterPro" id="IPR001203">
    <property type="entry name" value="OxRdtase_Ald_Fedxn_C"/>
</dbReference>
<keyword evidence="5 10" id="KW-0560">Oxidoreductase</keyword>
<sequence>MLYGYGGNNLWIDLNTQSYKTSPTDEFMAEKYLGGRGFTAYLEYTHTKPGIKPLSEENHLYIASGPLSGSLVTGAGKVEIGAKSPLTGGYGDSNMGGHIASEMKFAGYDLITLKGNSEKPTVILIDNDKVTFQDASHLWGKGALESEALLKKQFGEDYQFMVIGPAGENLIRFACINHDFGRQAGRAGMGTLMGYKKVKAIGIKGSKGFPLKDPVRVLELGKKMYTDTRNKPGYQYWTDYGTPGVVRWVNENAAFPTKNFSTSFMEGYENLVGEVMREKIVVTDKGCFGCPTPCGKYSHVVLGEKDVYVEGPEYETIALLGGNLLLKDIKEVAYLNYVLDNLGLDTISGGNVLAFAVEALEKGVIKESDIGRKVSWGDVEGLAHLSEMIARKQGIGELLAMGVKEASRVLGGGSQDYAMEIKGMEISGYESRYAPAMMLSYMTADVGGHHNRSWAVTYDVQKGRDRLEGKAKRVIELQHIRPLFDALGVCRLQWVEIGLTLEHYSPLFEAITGKEYSWDHLLRISERIWNLTRAYWFRELPGFGRGWDWPPKRWYAEPIPDGPARGQFISEDKLNYLLDDYYALRGWNKEGLPSVDKLKELELDFVVEDLKKRGFYQD</sequence>
<dbReference type="SMART" id="SM00790">
    <property type="entry name" value="AFOR_N"/>
    <property type="match status" value="1"/>
</dbReference>
<dbReference type="GO" id="GO:0046872">
    <property type="term" value="F:metal ion binding"/>
    <property type="evidence" value="ECO:0007669"/>
    <property type="project" value="UniProtKB-KW"/>
</dbReference>
<comment type="similarity">
    <text evidence="2">Belongs to the AOR/FOR family.</text>
</comment>
<evidence type="ECO:0000256" key="2">
    <source>
        <dbReference type="ARBA" id="ARBA00011032"/>
    </source>
</evidence>
<dbReference type="Pfam" id="PF01314">
    <property type="entry name" value="AFOR_C"/>
    <property type="match status" value="1"/>
</dbReference>
<reference evidence="10 11" key="1">
    <citation type="journal article" date="2021" name="bioRxiv">
        <title>Unique metabolic strategies in Hadean analogues reveal hints for primordial physiology.</title>
        <authorList>
            <person name="Nobu M.K."/>
            <person name="Nakai R."/>
            <person name="Tamazawa S."/>
            <person name="Mori H."/>
            <person name="Toyoda A."/>
            <person name="Ijiri A."/>
            <person name="Suzuki S."/>
            <person name="Kurokawa K."/>
            <person name="Kamagata Y."/>
            <person name="Tamaki H."/>
        </authorList>
    </citation>
    <scope>NUCLEOTIDE SEQUENCE [LARGE SCALE GENOMIC DNA]</scope>
    <source>
        <strain evidence="10">BS525</strain>
    </source>
</reference>
<dbReference type="InterPro" id="IPR036021">
    <property type="entry name" value="Tungsten_al_ferr_oxy-like_C"/>
</dbReference>
<feature type="domain" description="Aldehyde ferredoxin oxidoreductase N-terminal" evidence="9">
    <location>
        <begin position="5"/>
        <end position="207"/>
    </location>
</feature>
<dbReference type="InterPro" id="IPR013984">
    <property type="entry name" value="Ald_Fedxn_OxRdtase_dom2"/>
</dbReference>
<evidence type="ECO:0000256" key="6">
    <source>
        <dbReference type="ARBA" id="ARBA00023004"/>
    </source>
</evidence>
<keyword evidence="7" id="KW-0411">Iron-sulfur</keyword>
<organism evidence="10 11">
    <name type="scientific">Psychracetigena formicireducens</name>
    <dbReference type="NCBI Taxonomy" id="2986056"/>
    <lineage>
        <taxon>Bacteria</taxon>
        <taxon>Bacillati</taxon>
        <taxon>Candidatus Lithacetigenota</taxon>
        <taxon>Candidatus Psychracetigena</taxon>
    </lineage>
</organism>
<comment type="cofactor">
    <cofactor evidence="8">
        <name>tungstopterin</name>
        <dbReference type="ChEBI" id="CHEBI:30402"/>
    </cofactor>
</comment>
<dbReference type="Gene3D" id="1.10.599.10">
    <property type="entry name" value="Aldehyde Ferredoxin Oxidoreductase Protein, subunit A, domain 3"/>
    <property type="match status" value="1"/>
</dbReference>
<dbReference type="PANTHER" id="PTHR30038">
    <property type="entry name" value="ALDEHYDE FERREDOXIN OXIDOREDUCTASE"/>
    <property type="match status" value="1"/>
</dbReference>
<dbReference type="Gene3D" id="3.60.9.10">
    <property type="entry name" value="Aldehyde ferredoxin oxidoreductase, N-terminal domain"/>
    <property type="match status" value="1"/>
</dbReference>
<dbReference type="GO" id="GO:0009055">
    <property type="term" value="F:electron transfer activity"/>
    <property type="evidence" value="ECO:0007669"/>
    <property type="project" value="InterPro"/>
</dbReference>
<dbReference type="Proteomes" id="UP000811545">
    <property type="component" value="Unassembled WGS sequence"/>
</dbReference>
<protein>
    <submittedName>
        <fullName evidence="10">Oxidoreductase YdhV</fullName>
        <ecNumber evidence="10">1.-.-.-</ecNumber>
    </submittedName>
</protein>
<dbReference type="InterPro" id="IPR013983">
    <property type="entry name" value="Ald_Fedxn_OxRdtase_N"/>
</dbReference>
<dbReference type="PANTHER" id="PTHR30038:SF5">
    <property type="entry name" value="ALDEHYDE FERREDOXIN OXIDOREDUCTASE"/>
    <property type="match status" value="1"/>
</dbReference>
<evidence type="ECO:0000313" key="10">
    <source>
        <dbReference type="EMBL" id="MBT9145545.1"/>
    </source>
</evidence>
<dbReference type="Pfam" id="PF02730">
    <property type="entry name" value="AFOR_N"/>
    <property type="match status" value="1"/>
</dbReference>
<gene>
    <name evidence="10" type="primary">ydhV_2</name>
    <name evidence="10" type="ORF">DDT42_01417</name>
</gene>
<keyword evidence="6" id="KW-0408">Iron</keyword>
<dbReference type="EC" id="1.-.-.-" evidence="10"/>
<dbReference type="InterPro" id="IPR013985">
    <property type="entry name" value="Ald_Fedxn_OxRdtase_dom3"/>
</dbReference>
<dbReference type="EMBL" id="QLTW01000112">
    <property type="protein sequence ID" value="MBT9145545.1"/>
    <property type="molecule type" value="Genomic_DNA"/>
</dbReference>
<dbReference type="AlphaFoldDB" id="A0A9E2F6P0"/>
<dbReference type="Gene3D" id="1.10.569.10">
    <property type="entry name" value="Aldehyde Ferredoxin Oxidoreductase Protein, subunit A, domain 2"/>
    <property type="match status" value="1"/>
</dbReference>
<dbReference type="SUPFAM" id="SSF56228">
    <property type="entry name" value="Aldehyde ferredoxin oxidoreductase, N-terminal domain"/>
    <property type="match status" value="1"/>
</dbReference>
<evidence type="ECO:0000313" key="11">
    <source>
        <dbReference type="Proteomes" id="UP000811545"/>
    </source>
</evidence>
<keyword evidence="3" id="KW-0004">4Fe-4S</keyword>
<dbReference type="InterPro" id="IPR036503">
    <property type="entry name" value="Ald_Fedxn_OxRdtase_N_sf"/>
</dbReference>
<evidence type="ECO:0000259" key="9">
    <source>
        <dbReference type="SMART" id="SM00790"/>
    </source>
</evidence>
<dbReference type="GO" id="GO:0016625">
    <property type="term" value="F:oxidoreductase activity, acting on the aldehyde or oxo group of donors, iron-sulfur protein as acceptor"/>
    <property type="evidence" value="ECO:0007669"/>
    <property type="project" value="InterPro"/>
</dbReference>
<dbReference type="SUPFAM" id="SSF48310">
    <property type="entry name" value="Aldehyde ferredoxin oxidoreductase, C-terminal domains"/>
    <property type="match status" value="1"/>
</dbReference>
<dbReference type="GO" id="GO:0051539">
    <property type="term" value="F:4 iron, 4 sulfur cluster binding"/>
    <property type="evidence" value="ECO:0007669"/>
    <property type="project" value="UniProtKB-KW"/>
</dbReference>
<evidence type="ECO:0000256" key="8">
    <source>
        <dbReference type="ARBA" id="ARBA00049934"/>
    </source>
</evidence>
<name>A0A9E2F6P0_PSYF1</name>
<accession>A0A9E2F6P0</accession>
<evidence type="ECO:0000256" key="3">
    <source>
        <dbReference type="ARBA" id="ARBA00022485"/>
    </source>
</evidence>
<comment type="caution">
    <text evidence="10">The sequence shown here is derived from an EMBL/GenBank/DDBJ whole genome shotgun (WGS) entry which is preliminary data.</text>
</comment>